<dbReference type="PANTHER" id="PTHR46985:SF2">
    <property type="entry name" value="APOPTOSIS-ASSOCIATED SPECK-LIKE PROTEIN CONTAINING A CARD"/>
    <property type="match status" value="1"/>
</dbReference>
<organism evidence="8 9">
    <name type="scientific">Channa argus</name>
    <name type="common">Northern snakehead</name>
    <name type="synonym">Ophicephalus argus</name>
    <dbReference type="NCBI Taxonomy" id="215402"/>
    <lineage>
        <taxon>Eukaryota</taxon>
        <taxon>Metazoa</taxon>
        <taxon>Chordata</taxon>
        <taxon>Craniata</taxon>
        <taxon>Vertebrata</taxon>
        <taxon>Euteleostomi</taxon>
        <taxon>Actinopterygii</taxon>
        <taxon>Neopterygii</taxon>
        <taxon>Teleostei</taxon>
        <taxon>Neoteleostei</taxon>
        <taxon>Acanthomorphata</taxon>
        <taxon>Anabantaria</taxon>
        <taxon>Anabantiformes</taxon>
        <taxon>Channoidei</taxon>
        <taxon>Channidae</taxon>
        <taxon>Channa</taxon>
    </lineage>
</organism>
<dbReference type="PROSITE" id="PS51830">
    <property type="entry name" value="FIIND"/>
    <property type="match status" value="1"/>
</dbReference>
<reference evidence="8 9" key="1">
    <citation type="submission" date="2019-02" db="EMBL/GenBank/DDBJ databases">
        <title>Opniocepnalus argus genome.</title>
        <authorList>
            <person name="Zhou C."/>
            <person name="Xiao S."/>
        </authorList>
    </citation>
    <scope>NUCLEOTIDE SEQUENCE [LARGE SCALE GENOMIC DNA]</scope>
    <source>
        <strain evidence="8">OARG1902GOOAL</strain>
        <tissue evidence="8">Muscle</tissue>
    </source>
</reference>
<dbReference type="PANTHER" id="PTHR46985">
    <property type="entry name" value="NACHT, LRR AND PYD DOMAINS-CONTAINING PROTEIN 1"/>
    <property type="match status" value="1"/>
</dbReference>
<reference evidence="9" key="2">
    <citation type="submission" date="2019-02" db="EMBL/GenBank/DDBJ databases">
        <title>Opniocepnalus argus Var Kimnra genome.</title>
        <authorList>
            <person name="Zhou C."/>
            <person name="Xiao S."/>
        </authorList>
    </citation>
    <scope>NUCLEOTIDE SEQUENCE [LARGE SCALE GENOMIC DNA]</scope>
</reference>
<dbReference type="GO" id="GO:0005829">
    <property type="term" value="C:cytosol"/>
    <property type="evidence" value="ECO:0007669"/>
    <property type="project" value="UniProtKB-SubCell"/>
</dbReference>
<keyword evidence="5" id="KW-0395">Inflammatory response</keyword>
<evidence type="ECO:0000256" key="3">
    <source>
        <dbReference type="ARBA" id="ARBA00022588"/>
    </source>
</evidence>
<evidence type="ECO:0000256" key="1">
    <source>
        <dbReference type="ARBA" id="ARBA00004514"/>
    </source>
</evidence>
<dbReference type="PROSITE" id="PS50209">
    <property type="entry name" value="CARD"/>
    <property type="match status" value="1"/>
</dbReference>
<dbReference type="SUPFAM" id="SSF47986">
    <property type="entry name" value="DEATH domain"/>
    <property type="match status" value="1"/>
</dbReference>
<protein>
    <submittedName>
        <fullName evidence="8">NACHT, LRR and PYD domains-containing protein 1</fullName>
    </submittedName>
</protein>
<dbReference type="Gene3D" id="1.10.533.10">
    <property type="entry name" value="Death Domain, Fas"/>
    <property type="match status" value="1"/>
</dbReference>
<dbReference type="Pfam" id="PF23679">
    <property type="entry name" value="UPA-FIIND"/>
    <property type="match status" value="1"/>
</dbReference>
<keyword evidence="4" id="KW-0391">Immunity</keyword>
<evidence type="ECO:0000256" key="2">
    <source>
        <dbReference type="ARBA" id="ARBA00022490"/>
    </source>
</evidence>
<keyword evidence="2" id="KW-0963">Cytoplasm</keyword>
<keyword evidence="3" id="KW-0399">Innate immunity</keyword>
<dbReference type="EMBL" id="CM015724">
    <property type="protein sequence ID" value="KAF3697731.1"/>
    <property type="molecule type" value="Genomic_DNA"/>
</dbReference>
<dbReference type="InterPro" id="IPR051249">
    <property type="entry name" value="NLRP_Inflammasome"/>
</dbReference>
<evidence type="ECO:0000259" key="7">
    <source>
        <dbReference type="PROSITE" id="PS51830"/>
    </source>
</evidence>
<gene>
    <name evidence="8" type="ORF">EXN66_Car013411</name>
</gene>
<evidence type="ECO:0000313" key="8">
    <source>
        <dbReference type="EMBL" id="KAF3697731.1"/>
    </source>
</evidence>
<dbReference type="Pfam" id="PF00619">
    <property type="entry name" value="CARD"/>
    <property type="match status" value="1"/>
</dbReference>
<keyword evidence="9" id="KW-1185">Reference proteome</keyword>
<dbReference type="GO" id="GO:0042981">
    <property type="term" value="P:regulation of apoptotic process"/>
    <property type="evidence" value="ECO:0007669"/>
    <property type="project" value="InterPro"/>
</dbReference>
<evidence type="ECO:0000259" key="6">
    <source>
        <dbReference type="PROSITE" id="PS50209"/>
    </source>
</evidence>
<evidence type="ECO:0000256" key="5">
    <source>
        <dbReference type="ARBA" id="ARBA00023198"/>
    </source>
</evidence>
<dbReference type="GO" id="GO:0006954">
    <property type="term" value="P:inflammatory response"/>
    <property type="evidence" value="ECO:0007669"/>
    <property type="project" value="UniProtKB-KW"/>
</dbReference>
<dbReference type="GO" id="GO:0045087">
    <property type="term" value="P:innate immune response"/>
    <property type="evidence" value="ECO:0007669"/>
    <property type="project" value="UniProtKB-KW"/>
</dbReference>
<feature type="domain" description="CARD" evidence="6">
    <location>
        <begin position="178"/>
        <end position="254"/>
    </location>
</feature>
<proteinExistence type="predicted"/>
<name>A0A6G1Q533_CHAAH</name>
<accession>A0A6G1Q533</accession>
<dbReference type="InterPro" id="IPR011029">
    <property type="entry name" value="DEATH-like_dom_sf"/>
</dbReference>
<sequence>MFAVLHVDTCGDTLDQVSEVTSSHIKLLHPTFSPRGAIIRRKLGWPVKAFYDVLIFKTKKEFLTLHVYFVPLDQDIQKTVKAKETSNGSKVIPKPSPDKSLQMLENVFLTTDMDTHAVIQPDKLKLRDERINYFEVFIRNADCDFTLKLESSQKKNTQRDTVWTCTIRKGDYQNQTSVDEQGQHFVDVHRTALINRVRDTGIIRDKLMENGVLSSEAYDTVECQPTTQSQMREILKYVTSAGRRGKDILYEILKGERNLKSLISELKESGEKRSVSPSIHFL</sequence>
<dbReference type="Pfam" id="PF13553">
    <property type="entry name" value="FIIND"/>
    <property type="match status" value="1"/>
</dbReference>
<dbReference type="Proteomes" id="UP000503349">
    <property type="component" value="Chromosome 13"/>
</dbReference>
<feature type="domain" description="FIIND" evidence="7">
    <location>
        <begin position="1"/>
        <end position="181"/>
    </location>
</feature>
<comment type="subcellular location">
    <subcellularLocation>
        <location evidence="1">Cytoplasm</location>
        <location evidence="1">Cytosol</location>
    </subcellularLocation>
</comment>
<dbReference type="AlphaFoldDB" id="A0A6G1Q533"/>
<evidence type="ECO:0000256" key="4">
    <source>
        <dbReference type="ARBA" id="ARBA00022859"/>
    </source>
</evidence>
<evidence type="ECO:0000313" key="9">
    <source>
        <dbReference type="Proteomes" id="UP000503349"/>
    </source>
</evidence>
<dbReference type="InterPro" id="IPR025307">
    <property type="entry name" value="FIIND_dom"/>
</dbReference>
<dbReference type="InterPro" id="IPR001315">
    <property type="entry name" value="CARD"/>
</dbReference>